<evidence type="ECO:0000313" key="3">
    <source>
        <dbReference type="Proteomes" id="UP001054945"/>
    </source>
</evidence>
<evidence type="ECO:0000313" key="2">
    <source>
        <dbReference type="EMBL" id="GIY76925.1"/>
    </source>
</evidence>
<dbReference type="AlphaFoldDB" id="A0AAV4W4E6"/>
<accession>A0AAV4W4E6</accession>
<comment type="caution">
    <text evidence="2">The sequence shown here is derived from an EMBL/GenBank/DDBJ whole genome shotgun (WGS) entry which is preliminary data.</text>
</comment>
<proteinExistence type="predicted"/>
<reference evidence="2 3" key="1">
    <citation type="submission" date="2021-06" db="EMBL/GenBank/DDBJ databases">
        <title>Caerostris extrusa draft genome.</title>
        <authorList>
            <person name="Kono N."/>
            <person name="Arakawa K."/>
        </authorList>
    </citation>
    <scope>NUCLEOTIDE SEQUENCE [LARGE SCALE GENOMIC DNA]</scope>
</reference>
<protein>
    <submittedName>
        <fullName evidence="2">Uncharacterized protein</fullName>
    </submittedName>
</protein>
<keyword evidence="3" id="KW-1185">Reference proteome</keyword>
<feature type="region of interest" description="Disordered" evidence="1">
    <location>
        <begin position="1"/>
        <end position="32"/>
    </location>
</feature>
<organism evidence="2 3">
    <name type="scientific">Caerostris extrusa</name>
    <name type="common">Bark spider</name>
    <name type="synonym">Caerostris bankana</name>
    <dbReference type="NCBI Taxonomy" id="172846"/>
    <lineage>
        <taxon>Eukaryota</taxon>
        <taxon>Metazoa</taxon>
        <taxon>Ecdysozoa</taxon>
        <taxon>Arthropoda</taxon>
        <taxon>Chelicerata</taxon>
        <taxon>Arachnida</taxon>
        <taxon>Araneae</taxon>
        <taxon>Araneomorphae</taxon>
        <taxon>Entelegynae</taxon>
        <taxon>Araneoidea</taxon>
        <taxon>Araneidae</taxon>
        <taxon>Caerostris</taxon>
    </lineage>
</organism>
<evidence type="ECO:0000256" key="1">
    <source>
        <dbReference type="SAM" id="MobiDB-lite"/>
    </source>
</evidence>
<dbReference type="Proteomes" id="UP001054945">
    <property type="component" value="Unassembled WGS sequence"/>
</dbReference>
<feature type="compositionally biased region" description="Basic and acidic residues" evidence="1">
    <location>
        <begin position="12"/>
        <end position="24"/>
    </location>
</feature>
<gene>
    <name evidence="2" type="ORF">CEXT_75331</name>
</gene>
<dbReference type="EMBL" id="BPLR01015553">
    <property type="protein sequence ID" value="GIY76925.1"/>
    <property type="molecule type" value="Genomic_DNA"/>
</dbReference>
<name>A0AAV4W4E6_CAEEX</name>
<feature type="non-terminal residue" evidence="2">
    <location>
        <position position="32"/>
    </location>
</feature>
<sequence>MAGAQSGVRCAAEAHRGATAHDRGQQVPQVGR</sequence>